<name>A0ABU8ILJ6_9BURK</name>
<dbReference type="EMBL" id="JACFYJ010000004">
    <property type="protein sequence ID" value="MEI5996366.1"/>
    <property type="molecule type" value="Genomic_DNA"/>
</dbReference>
<dbReference type="Proteomes" id="UP001386437">
    <property type="component" value="Unassembled WGS sequence"/>
</dbReference>
<accession>A0ABU8ILJ6</accession>
<organism evidence="1 2">
    <name type="scientific">Paraburkholderia bengalensis</name>
    <dbReference type="NCBI Taxonomy" id="2747562"/>
    <lineage>
        <taxon>Bacteria</taxon>
        <taxon>Pseudomonadati</taxon>
        <taxon>Pseudomonadota</taxon>
        <taxon>Betaproteobacteria</taxon>
        <taxon>Burkholderiales</taxon>
        <taxon>Burkholderiaceae</taxon>
        <taxon>Paraburkholderia</taxon>
    </lineage>
</organism>
<sequence length="113" mass="12347">MPRSAIHLRFLRFVDFGDFCFGARLAIQASATSVCARRTAVAVCRLSSALPRERAAPATALAPESHILKNGFFRAQGFLIVPPKEKYAALQIDSSRVGGRLLPAADPKRPKQR</sequence>
<gene>
    <name evidence="1" type="ORF">H3V53_03830</name>
</gene>
<comment type="caution">
    <text evidence="1">The sequence shown here is derived from an EMBL/GenBank/DDBJ whole genome shotgun (WGS) entry which is preliminary data.</text>
</comment>
<protein>
    <submittedName>
        <fullName evidence="1">Uncharacterized protein</fullName>
    </submittedName>
</protein>
<evidence type="ECO:0000313" key="1">
    <source>
        <dbReference type="EMBL" id="MEI5996366.1"/>
    </source>
</evidence>
<keyword evidence="2" id="KW-1185">Reference proteome</keyword>
<proteinExistence type="predicted"/>
<dbReference type="RefSeq" id="WP_336596802.1">
    <property type="nucleotide sequence ID" value="NZ_JACFYJ010000004.1"/>
</dbReference>
<reference evidence="1 2" key="1">
    <citation type="journal article" date="2022" name="Arch. Microbiol.">
        <title>Paraburkholderia bengalensis sp. nov. isolated from roots of Oryza sativa, IR64.</title>
        <authorList>
            <person name="Nag P."/>
            <person name="Mondal N."/>
            <person name="Sarkar J."/>
            <person name="Das S."/>
        </authorList>
    </citation>
    <scope>NUCLEOTIDE SEQUENCE [LARGE SCALE GENOMIC DNA]</scope>
    <source>
        <strain evidence="1 2">IR64_4_BI</strain>
    </source>
</reference>
<evidence type="ECO:0000313" key="2">
    <source>
        <dbReference type="Proteomes" id="UP001386437"/>
    </source>
</evidence>